<keyword evidence="2" id="KW-0812">Transmembrane</keyword>
<evidence type="ECO:0000256" key="2">
    <source>
        <dbReference type="SAM" id="Phobius"/>
    </source>
</evidence>
<dbReference type="Proteomes" id="UP001596455">
    <property type="component" value="Unassembled WGS sequence"/>
</dbReference>
<gene>
    <name evidence="3" type="ORF">ACFQQL_00405</name>
</gene>
<evidence type="ECO:0000313" key="4">
    <source>
        <dbReference type="Proteomes" id="UP001596455"/>
    </source>
</evidence>
<reference evidence="4" key="1">
    <citation type="journal article" date="2019" name="Int. J. Syst. Evol. Microbiol.">
        <title>The Global Catalogue of Microorganisms (GCM) 10K type strain sequencing project: providing services to taxonomists for standard genome sequencing and annotation.</title>
        <authorList>
            <consortium name="The Broad Institute Genomics Platform"/>
            <consortium name="The Broad Institute Genome Sequencing Center for Infectious Disease"/>
            <person name="Wu L."/>
            <person name="Ma J."/>
        </authorList>
    </citation>
    <scope>NUCLEOTIDE SEQUENCE [LARGE SCALE GENOMIC DNA]</scope>
    <source>
        <strain evidence="4">JCM 1490</strain>
    </source>
</reference>
<keyword evidence="2" id="KW-0472">Membrane</keyword>
<accession>A0ABW2Q212</accession>
<organism evidence="3 4">
    <name type="scientific">Georgenia alba</name>
    <dbReference type="NCBI Taxonomy" id="2233858"/>
    <lineage>
        <taxon>Bacteria</taxon>
        <taxon>Bacillati</taxon>
        <taxon>Actinomycetota</taxon>
        <taxon>Actinomycetes</taxon>
        <taxon>Micrococcales</taxon>
        <taxon>Bogoriellaceae</taxon>
        <taxon>Georgenia</taxon>
    </lineage>
</organism>
<protein>
    <submittedName>
        <fullName evidence="3">Uncharacterized protein</fullName>
    </submittedName>
</protein>
<comment type="caution">
    <text evidence="3">The sequence shown here is derived from an EMBL/GenBank/DDBJ whole genome shotgun (WGS) entry which is preliminary data.</text>
</comment>
<keyword evidence="2" id="KW-1133">Transmembrane helix</keyword>
<proteinExistence type="predicted"/>
<evidence type="ECO:0000256" key="1">
    <source>
        <dbReference type="SAM" id="MobiDB-lite"/>
    </source>
</evidence>
<dbReference type="RefSeq" id="WP_382390115.1">
    <property type="nucleotide sequence ID" value="NZ_JBHTCQ010000001.1"/>
</dbReference>
<evidence type="ECO:0000313" key="3">
    <source>
        <dbReference type="EMBL" id="MFC7403549.1"/>
    </source>
</evidence>
<sequence length="110" mass="11208">MTSVPGPPDPRDRQPSGGWQHGEQPHAHRSDGAAYPPPQGSQPAGPGTGGPYGPPSSGRPPGAADPRYWAQGSSSRTSVVAKVILAVVLVSMVLTVLGVVAMMVMVTGIM</sequence>
<feature type="region of interest" description="Disordered" evidence="1">
    <location>
        <begin position="1"/>
        <end position="72"/>
    </location>
</feature>
<feature type="transmembrane region" description="Helical" evidence="2">
    <location>
        <begin position="83"/>
        <end position="109"/>
    </location>
</feature>
<dbReference type="EMBL" id="JBHTCQ010000001">
    <property type="protein sequence ID" value="MFC7403549.1"/>
    <property type="molecule type" value="Genomic_DNA"/>
</dbReference>
<keyword evidence="4" id="KW-1185">Reference proteome</keyword>
<name>A0ABW2Q212_9MICO</name>